<feature type="compositionally biased region" description="Acidic residues" evidence="8">
    <location>
        <begin position="160"/>
        <end position="177"/>
    </location>
</feature>
<evidence type="ECO:0000256" key="2">
    <source>
        <dbReference type="ARBA" id="ARBA00006924"/>
    </source>
</evidence>
<organism evidence="10 11">
    <name type="scientific">Candida tropicalis (strain ATCC MYA-3404 / T1)</name>
    <name type="common">Yeast</name>
    <dbReference type="NCBI Taxonomy" id="294747"/>
    <lineage>
        <taxon>Eukaryota</taxon>
        <taxon>Fungi</taxon>
        <taxon>Dikarya</taxon>
        <taxon>Ascomycota</taxon>
        <taxon>Saccharomycotina</taxon>
        <taxon>Pichiomycetes</taxon>
        <taxon>Debaryomycetaceae</taxon>
        <taxon>Candida/Lodderomyces clade</taxon>
        <taxon>Candida</taxon>
    </lineage>
</organism>
<feature type="domain" description="Deacetylase sirtuin-type" evidence="9">
    <location>
        <begin position="203"/>
        <end position="470"/>
    </location>
</feature>
<evidence type="ECO:0000256" key="6">
    <source>
        <dbReference type="ARBA" id="ARBA00023027"/>
    </source>
</evidence>
<dbReference type="SUPFAM" id="SSF52467">
    <property type="entry name" value="DHS-like NAD/FAD-binding domain"/>
    <property type="match status" value="1"/>
</dbReference>
<feature type="compositionally biased region" description="Low complexity" evidence="8">
    <location>
        <begin position="24"/>
        <end position="46"/>
    </location>
</feature>
<dbReference type="GO" id="GO:0070403">
    <property type="term" value="F:NAD+ binding"/>
    <property type="evidence" value="ECO:0007669"/>
    <property type="project" value="InterPro"/>
</dbReference>
<dbReference type="InterPro" id="IPR003000">
    <property type="entry name" value="Sirtuin"/>
</dbReference>
<proteinExistence type="inferred from homology"/>
<feature type="compositionally biased region" description="Basic and acidic residues" evidence="8">
    <location>
        <begin position="186"/>
        <end position="195"/>
    </location>
</feature>
<reference evidence="10 11" key="1">
    <citation type="journal article" date="2009" name="Nature">
        <title>Evolution of pathogenicity and sexual reproduction in eight Candida genomes.</title>
        <authorList>
            <person name="Butler G."/>
            <person name="Rasmussen M.D."/>
            <person name="Lin M.F."/>
            <person name="Santos M.A."/>
            <person name="Sakthikumar S."/>
            <person name="Munro C.A."/>
            <person name="Rheinbay E."/>
            <person name="Grabherr M."/>
            <person name="Forche A."/>
            <person name="Reedy J.L."/>
            <person name="Agrafioti I."/>
            <person name="Arnaud M.B."/>
            <person name="Bates S."/>
            <person name="Brown A.J."/>
            <person name="Brunke S."/>
            <person name="Costanzo M.C."/>
            <person name="Fitzpatrick D.A."/>
            <person name="de Groot P.W."/>
            <person name="Harris D."/>
            <person name="Hoyer L.L."/>
            <person name="Hube B."/>
            <person name="Klis F.M."/>
            <person name="Kodira C."/>
            <person name="Lennard N."/>
            <person name="Logue M.E."/>
            <person name="Martin R."/>
            <person name="Neiman A.M."/>
            <person name="Nikolaou E."/>
            <person name="Quail M.A."/>
            <person name="Quinn J."/>
            <person name="Santos M.C."/>
            <person name="Schmitzberger F.F."/>
            <person name="Sherlock G."/>
            <person name="Shah P."/>
            <person name="Silverstein K.A."/>
            <person name="Skrzypek M.S."/>
            <person name="Soll D."/>
            <person name="Staggs R."/>
            <person name="Stansfield I."/>
            <person name="Stumpf M.P."/>
            <person name="Sudbery P.E."/>
            <person name="Srikantha T."/>
            <person name="Zeng Q."/>
            <person name="Berman J."/>
            <person name="Berriman M."/>
            <person name="Heitman J."/>
            <person name="Gow N.A."/>
            <person name="Lorenz M.C."/>
            <person name="Birren B.W."/>
            <person name="Kellis M."/>
            <person name="Cuomo C.A."/>
        </authorList>
    </citation>
    <scope>NUCLEOTIDE SEQUENCE [LARGE SCALE GENOMIC DNA]</scope>
    <source>
        <strain evidence="11">ATCC MYA-3404 / T1</strain>
    </source>
</reference>
<dbReference type="GeneID" id="8297493"/>
<keyword evidence="4 7" id="KW-0479">Metal-binding</keyword>
<evidence type="ECO:0000256" key="3">
    <source>
        <dbReference type="ARBA" id="ARBA00022679"/>
    </source>
</evidence>
<dbReference type="Pfam" id="PF02146">
    <property type="entry name" value="SIR2"/>
    <property type="match status" value="1"/>
</dbReference>
<keyword evidence="6" id="KW-0520">NAD</keyword>
<dbReference type="eggNOG" id="KOG2684">
    <property type="taxonomic scope" value="Eukaryota"/>
</dbReference>
<evidence type="ECO:0000256" key="1">
    <source>
        <dbReference type="ARBA" id="ARBA00001947"/>
    </source>
</evidence>
<evidence type="ECO:0000256" key="7">
    <source>
        <dbReference type="PROSITE-ProRule" id="PRU00236"/>
    </source>
</evidence>
<keyword evidence="3" id="KW-0808">Transferase</keyword>
<dbReference type="InterPro" id="IPR050134">
    <property type="entry name" value="NAD-dep_sirtuin_deacylases"/>
</dbReference>
<dbReference type="PROSITE" id="PS50305">
    <property type="entry name" value="SIRTUIN"/>
    <property type="match status" value="1"/>
</dbReference>
<evidence type="ECO:0000256" key="5">
    <source>
        <dbReference type="ARBA" id="ARBA00022833"/>
    </source>
</evidence>
<sequence length="499" mass="56233">MNSFTQTVAAAVPQAPLTAGIMHNNDTSNNLINSNKNNNNNNNKNIPSAQGMITPVSSDIDATNDTPQNAMDFIRNYRPDPKLEELYRDFIRTQGIEAFLRTKINKSMSKKEISVLIMNLGYPKKALEDYNILTLKELAKLLLKLILEDKTLRPDHENNLEGENDDDDDDDVDDDGDSSMSESETSYEKETERRPGSFKQPLVPPFKYLLPDFITGLTMAKKIVVITGAGISTSLGIPDFRSFQGLYTQLSKLQLSDPQKVFDMETFKKDPSLFYTIAHMVLPPEGKFALFHSFLKLLEDKNKLLRNYTQNIDNLEQRAGISPEKLIQCHGSFSHAKCITCGAIFKGEKIFNHIKKLQVPRCSKCWEDVQEAELIYGVIKPTITFFGEDLPERFHRLHSKDLKNADMVIVSGTSLNVNPVAGLVEKVPSHVPKILINKDQIDDMGSLFNLRLIGLCDEVVAWISKCLGSDWNIPHADYDPNGSFRVQTLNANTYEIKKV</sequence>
<gene>
    <name evidence="10" type="ORF">CTRG_01223</name>
</gene>
<feature type="binding site" evidence="7">
    <location>
        <position position="338"/>
    </location>
    <ligand>
        <name>Zn(2+)</name>
        <dbReference type="ChEBI" id="CHEBI:29105"/>
    </ligand>
</feature>
<dbReference type="PANTHER" id="PTHR11085">
    <property type="entry name" value="NAD-DEPENDENT PROTEIN DEACYLASE SIRTUIN-5, MITOCHONDRIAL-RELATED"/>
    <property type="match status" value="1"/>
</dbReference>
<feature type="binding site" evidence="7">
    <location>
        <position position="365"/>
    </location>
    <ligand>
        <name>Zn(2+)</name>
        <dbReference type="ChEBI" id="CHEBI:29105"/>
    </ligand>
</feature>
<feature type="binding site" evidence="7">
    <location>
        <position position="362"/>
    </location>
    <ligand>
        <name>Zn(2+)</name>
        <dbReference type="ChEBI" id="CHEBI:29105"/>
    </ligand>
</feature>
<dbReference type="Proteomes" id="UP000002037">
    <property type="component" value="Unassembled WGS sequence"/>
</dbReference>
<keyword evidence="11" id="KW-1185">Reference proteome</keyword>
<evidence type="ECO:0000313" key="10">
    <source>
        <dbReference type="EMBL" id="EER34362.1"/>
    </source>
</evidence>
<evidence type="ECO:0000256" key="8">
    <source>
        <dbReference type="SAM" id="MobiDB-lite"/>
    </source>
</evidence>
<dbReference type="HOGENOM" id="CLU_023643_5_0_1"/>
<feature type="region of interest" description="Disordered" evidence="8">
    <location>
        <begin position="155"/>
        <end position="198"/>
    </location>
</feature>
<comment type="cofactor">
    <cofactor evidence="1">
        <name>Zn(2+)</name>
        <dbReference type="ChEBI" id="CHEBI:29105"/>
    </cofactor>
</comment>
<dbReference type="EMBL" id="GG692396">
    <property type="protein sequence ID" value="EER34362.1"/>
    <property type="molecule type" value="Genomic_DNA"/>
</dbReference>
<dbReference type="GO" id="GO:0005634">
    <property type="term" value="C:nucleus"/>
    <property type="evidence" value="ECO:0007669"/>
    <property type="project" value="TreeGrafter"/>
</dbReference>
<dbReference type="KEGG" id="ctp:CTRG_01223"/>
<dbReference type="OrthoDB" id="420264at2759"/>
<dbReference type="InterPro" id="IPR029035">
    <property type="entry name" value="DHS-like_NAD/FAD-binding_dom"/>
</dbReference>
<dbReference type="Gene3D" id="3.40.50.1220">
    <property type="entry name" value="TPP-binding domain"/>
    <property type="match status" value="1"/>
</dbReference>
<evidence type="ECO:0000313" key="11">
    <source>
        <dbReference type="Proteomes" id="UP000002037"/>
    </source>
</evidence>
<dbReference type="PANTHER" id="PTHR11085:SF9">
    <property type="entry name" value="NAD-DEPENDENT PROTEIN DEACETYLASE SIRTUIN-1"/>
    <property type="match status" value="1"/>
</dbReference>
<evidence type="ECO:0000256" key="4">
    <source>
        <dbReference type="ARBA" id="ARBA00022723"/>
    </source>
</evidence>
<dbReference type="RefSeq" id="XP_002546917.1">
    <property type="nucleotide sequence ID" value="XM_002546871.1"/>
</dbReference>
<feature type="active site" description="Proton acceptor" evidence="7">
    <location>
        <position position="330"/>
    </location>
</feature>
<dbReference type="VEuPathDB" id="FungiDB:CTRG_01223"/>
<name>C5M5U2_CANTT</name>
<keyword evidence="5 7" id="KW-0862">Zinc</keyword>
<dbReference type="GO" id="GO:0046872">
    <property type="term" value="F:metal ion binding"/>
    <property type="evidence" value="ECO:0007669"/>
    <property type="project" value="UniProtKB-KW"/>
</dbReference>
<dbReference type="GO" id="GO:0046970">
    <property type="term" value="F:histone H4K16 deacetylase activity, NAD-dependent"/>
    <property type="evidence" value="ECO:0007669"/>
    <property type="project" value="TreeGrafter"/>
</dbReference>
<feature type="binding site" evidence="7">
    <location>
        <position position="341"/>
    </location>
    <ligand>
        <name>Zn(2+)</name>
        <dbReference type="ChEBI" id="CHEBI:29105"/>
    </ligand>
</feature>
<dbReference type="AlphaFoldDB" id="C5M5U2"/>
<feature type="region of interest" description="Disordered" evidence="8">
    <location>
        <begin position="21"/>
        <end position="53"/>
    </location>
</feature>
<dbReference type="STRING" id="294747.C5M5U2"/>
<evidence type="ECO:0000259" key="9">
    <source>
        <dbReference type="PROSITE" id="PS50305"/>
    </source>
</evidence>
<dbReference type="InterPro" id="IPR026591">
    <property type="entry name" value="Sirtuin_cat_small_dom_sf"/>
</dbReference>
<accession>C5M5U2</accession>
<dbReference type="Gene3D" id="3.30.1600.10">
    <property type="entry name" value="SIR2/SIRT2 'Small Domain"/>
    <property type="match status" value="1"/>
</dbReference>
<comment type="similarity">
    <text evidence="2">Belongs to the sirtuin family. Class I subfamily.</text>
</comment>
<dbReference type="InterPro" id="IPR026590">
    <property type="entry name" value="Ssirtuin_cat_dom"/>
</dbReference>
<protein>
    <submittedName>
        <fullName evidence="10">NAD-dependent histone deacetylase SIR2</fullName>
    </submittedName>
</protein>